<proteinExistence type="predicted"/>
<feature type="transmembrane region" description="Helical" evidence="1">
    <location>
        <begin position="54"/>
        <end position="77"/>
    </location>
</feature>
<feature type="transmembrane region" description="Helical" evidence="1">
    <location>
        <begin position="126"/>
        <end position="149"/>
    </location>
</feature>
<keyword evidence="3" id="KW-1185">Reference proteome</keyword>
<name>A0A6A4WDT2_AMPAM</name>
<sequence length="166" mass="17673">MYDTNLQTSPGDLRPVAATVSVSLLSWTVATGTSDQKRPDAHPLEKAAREEQRIIGIIALVVNIGWLVVAILLVTAVTKRWPGLAVPFLVWTALYGPFCLAVIVVSLRRIVLLSGAGVGQSLLTPLIGSVVMCLLAPAAYSVLAVIVAAGRRQMMENAETRTPSKT</sequence>
<dbReference type="AlphaFoldDB" id="A0A6A4WDT2"/>
<evidence type="ECO:0000313" key="2">
    <source>
        <dbReference type="EMBL" id="KAF0300141.1"/>
    </source>
</evidence>
<evidence type="ECO:0000313" key="3">
    <source>
        <dbReference type="Proteomes" id="UP000440578"/>
    </source>
</evidence>
<keyword evidence="1" id="KW-0472">Membrane</keyword>
<reference evidence="2 3" key="1">
    <citation type="submission" date="2019-07" db="EMBL/GenBank/DDBJ databases">
        <title>Draft genome assembly of a fouling barnacle, Amphibalanus amphitrite (Darwin, 1854): The first reference genome for Thecostraca.</title>
        <authorList>
            <person name="Kim W."/>
        </authorList>
    </citation>
    <scope>NUCLEOTIDE SEQUENCE [LARGE SCALE GENOMIC DNA]</scope>
    <source>
        <strain evidence="2">SNU_AA5</strain>
        <tissue evidence="2">Soma without cirri and trophi</tissue>
    </source>
</reference>
<keyword evidence="1" id="KW-0812">Transmembrane</keyword>
<comment type="caution">
    <text evidence="2">The sequence shown here is derived from an EMBL/GenBank/DDBJ whole genome shotgun (WGS) entry which is preliminary data.</text>
</comment>
<evidence type="ECO:0000256" key="1">
    <source>
        <dbReference type="SAM" id="Phobius"/>
    </source>
</evidence>
<feature type="transmembrane region" description="Helical" evidence="1">
    <location>
        <begin position="84"/>
        <end position="106"/>
    </location>
</feature>
<dbReference type="Proteomes" id="UP000440578">
    <property type="component" value="Unassembled WGS sequence"/>
</dbReference>
<dbReference type="EMBL" id="VIIS01001290">
    <property type="protein sequence ID" value="KAF0300141.1"/>
    <property type="molecule type" value="Genomic_DNA"/>
</dbReference>
<organism evidence="2 3">
    <name type="scientific">Amphibalanus amphitrite</name>
    <name type="common">Striped barnacle</name>
    <name type="synonym">Balanus amphitrite</name>
    <dbReference type="NCBI Taxonomy" id="1232801"/>
    <lineage>
        <taxon>Eukaryota</taxon>
        <taxon>Metazoa</taxon>
        <taxon>Ecdysozoa</taxon>
        <taxon>Arthropoda</taxon>
        <taxon>Crustacea</taxon>
        <taxon>Multicrustacea</taxon>
        <taxon>Cirripedia</taxon>
        <taxon>Thoracica</taxon>
        <taxon>Thoracicalcarea</taxon>
        <taxon>Balanomorpha</taxon>
        <taxon>Balanoidea</taxon>
        <taxon>Balanidae</taxon>
        <taxon>Amphibalaninae</taxon>
        <taxon>Amphibalanus</taxon>
    </lineage>
</organism>
<accession>A0A6A4WDT2</accession>
<keyword evidence="1" id="KW-1133">Transmembrane helix</keyword>
<protein>
    <submittedName>
        <fullName evidence="2">Uncharacterized protein</fullName>
    </submittedName>
</protein>
<gene>
    <name evidence="2" type="ORF">FJT64_027316</name>
</gene>